<dbReference type="AlphaFoldDB" id="X1MCN1"/>
<evidence type="ECO:0000313" key="1">
    <source>
        <dbReference type="EMBL" id="GAI04109.1"/>
    </source>
</evidence>
<protein>
    <submittedName>
        <fullName evidence="1">Uncharacterized protein</fullName>
    </submittedName>
</protein>
<feature type="non-terminal residue" evidence="1">
    <location>
        <position position="1"/>
    </location>
</feature>
<dbReference type="EMBL" id="BARV01008467">
    <property type="protein sequence ID" value="GAI04109.1"/>
    <property type="molecule type" value="Genomic_DNA"/>
</dbReference>
<accession>X1MCN1</accession>
<gene>
    <name evidence="1" type="ORF">S06H3_17010</name>
</gene>
<sequence length="83" mass="10054">CFGLERFSVDLDFWIAKKVDPKKLYQAMVKYLGKFYKLTDSADKFYTLLFELRSPRYPRRLKIEIRKVFPSKTRNLLVRLCKI</sequence>
<proteinExistence type="predicted"/>
<dbReference type="Gene3D" id="3.10.450.620">
    <property type="entry name" value="JHP933, nucleotidyltransferase-like core domain"/>
    <property type="match status" value="1"/>
</dbReference>
<organism evidence="1">
    <name type="scientific">marine sediment metagenome</name>
    <dbReference type="NCBI Taxonomy" id="412755"/>
    <lineage>
        <taxon>unclassified sequences</taxon>
        <taxon>metagenomes</taxon>
        <taxon>ecological metagenomes</taxon>
    </lineage>
</organism>
<comment type="caution">
    <text evidence="1">The sequence shown here is derived from an EMBL/GenBank/DDBJ whole genome shotgun (WGS) entry which is preliminary data.</text>
</comment>
<name>X1MCN1_9ZZZZ</name>
<reference evidence="1" key="1">
    <citation type="journal article" date="2014" name="Front. Microbiol.">
        <title>High frequency of phylogenetically diverse reductive dehalogenase-homologous genes in deep subseafloor sedimentary metagenomes.</title>
        <authorList>
            <person name="Kawai M."/>
            <person name="Futagami T."/>
            <person name="Toyoda A."/>
            <person name="Takaki Y."/>
            <person name="Nishi S."/>
            <person name="Hori S."/>
            <person name="Arai W."/>
            <person name="Tsubouchi T."/>
            <person name="Morono Y."/>
            <person name="Uchiyama I."/>
            <person name="Ito T."/>
            <person name="Fujiyama A."/>
            <person name="Inagaki F."/>
            <person name="Takami H."/>
        </authorList>
    </citation>
    <scope>NUCLEOTIDE SEQUENCE</scope>
    <source>
        <strain evidence="1">Expedition CK06-06</strain>
    </source>
</reference>